<accession>A0A2W5FCJ2</accession>
<evidence type="ECO:0008006" key="3">
    <source>
        <dbReference type="Google" id="ProtNLM"/>
    </source>
</evidence>
<reference evidence="1 2" key="1">
    <citation type="submission" date="2017-11" db="EMBL/GenBank/DDBJ databases">
        <title>Infants hospitalized years apart are colonized by the same room-sourced microbial strains.</title>
        <authorList>
            <person name="Brooks B."/>
            <person name="Olm M.R."/>
            <person name="Firek B.A."/>
            <person name="Baker R."/>
            <person name="Thomas B.C."/>
            <person name="Morowitz M.J."/>
            <person name="Banfield J.F."/>
        </authorList>
    </citation>
    <scope>NUCLEOTIDE SEQUENCE [LARGE SCALE GENOMIC DNA]</scope>
    <source>
        <strain evidence="1">S2_009_000_R2_76</strain>
    </source>
</reference>
<sequence>MKKILIASISLLSLTSCYVTKSYVGNVKSTDPVVPVNKVTNNFLFWGLAPLSNNIMKPEDYVKGKSNYVIEHKQSFVNGLLSAITIGIYAPMTTTFYLPVDESK</sequence>
<organism evidence="1 2">
    <name type="scientific">Pseudopedobacter saltans</name>
    <dbReference type="NCBI Taxonomy" id="151895"/>
    <lineage>
        <taxon>Bacteria</taxon>
        <taxon>Pseudomonadati</taxon>
        <taxon>Bacteroidota</taxon>
        <taxon>Sphingobacteriia</taxon>
        <taxon>Sphingobacteriales</taxon>
        <taxon>Sphingobacteriaceae</taxon>
        <taxon>Pseudopedobacter</taxon>
    </lineage>
</organism>
<dbReference type="Pfam" id="PF06291">
    <property type="entry name" value="Lambda_Bor"/>
    <property type="match status" value="1"/>
</dbReference>
<dbReference type="Proteomes" id="UP000249645">
    <property type="component" value="Unassembled WGS sequence"/>
</dbReference>
<dbReference type="PROSITE" id="PS51257">
    <property type="entry name" value="PROKAR_LIPOPROTEIN"/>
    <property type="match status" value="1"/>
</dbReference>
<proteinExistence type="predicted"/>
<dbReference type="InterPro" id="IPR010438">
    <property type="entry name" value="Lambda_Bor"/>
</dbReference>
<dbReference type="EMBL" id="QFOI01000015">
    <property type="protein sequence ID" value="PZP52004.1"/>
    <property type="molecule type" value="Genomic_DNA"/>
</dbReference>
<comment type="caution">
    <text evidence="1">The sequence shown here is derived from an EMBL/GenBank/DDBJ whole genome shotgun (WGS) entry which is preliminary data.</text>
</comment>
<dbReference type="AlphaFoldDB" id="A0A2W5FCJ2"/>
<name>A0A2W5FCJ2_9SPHI</name>
<evidence type="ECO:0000313" key="2">
    <source>
        <dbReference type="Proteomes" id="UP000249645"/>
    </source>
</evidence>
<evidence type="ECO:0000313" key="1">
    <source>
        <dbReference type="EMBL" id="PZP52004.1"/>
    </source>
</evidence>
<gene>
    <name evidence="1" type="ORF">DI598_01820</name>
</gene>
<protein>
    <recommendedName>
        <fullName evidence="3">Bor protein</fullName>
    </recommendedName>
</protein>